<comment type="catalytic activity">
    <reaction evidence="6">
        <text>2 a quinone + NADH + H(+) = 2 a 1,4-benzosemiquinone + NAD(+)</text>
        <dbReference type="Rhea" id="RHEA:65952"/>
        <dbReference type="ChEBI" id="CHEBI:15378"/>
        <dbReference type="ChEBI" id="CHEBI:57540"/>
        <dbReference type="ChEBI" id="CHEBI:57945"/>
        <dbReference type="ChEBI" id="CHEBI:132124"/>
        <dbReference type="ChEBI" id="CHEBI:134225"/>
    </reaction>
</comment>
<feature type="domain" description="Flavodoxin-like fold" evidence="7">
    <location>
        <begin position="1"/>
        <end position="201"/>
    </location>
</feature>
<keyword evidence="4 6" id="KW-0520">NAD</keyword>
<feature type="binding site" evidence="6">
    <location>
        <begin position="97"/>
        <end position="100"/>
    </location>
    <ligand>
        <name>FMN</name>
        <dbReference type="ChEBI" id="CHEBI:58210"/>
    </ligand>
</feature>
<dbReference type="Proteomes" id="UP001500390">
    <property type="component" value="Unassembled WGS sequence"/>
</dbReference>
<keyword evidence="2 6" id="KW-0288">FMN</keyword>
<proteinExistence type="inferred from homology"/>
<dbReference type="InterPro" id="IPR023048">
    <property type="entry name" value="NADH:quinone_OxRdtase_FMN_depd"/>
</dbReference>
<gene>
    <name evidence="6" type="primary">azoR</name>
    <name evidence="8" type="ORF">GCM10023153_06420</name>
</gene>
<reference evidence="9" key="1">
    <citation type="journal article" date="2019" name="Int. J. Syst. Evol. Microbiol.">
        <title>The Global Catalogue of Microorganisms (GCM) 10K type strain sequencing project: providing services to taxonomists for standard genome sequencing and annotation.</title>
        <authorList>
            <consortium name="The Broad Institute Genomics Platform"/>
            <consortium name="The Broad Institute Genome Sequencing Center for Infectious Disease"/>
            <person name="Wu L."/>
            <person name="Ma J."/>
        </authorList>
    </citation>
    <scope>NUCLEOTIDE SEQUENCE [LARGE SCALE GENOMIC DNA]</scope>
    <source>
        <strain evidence="9">JCM 17738</strain>
    </source>
</reference>
<dbReference type="HAMAP" id="MF_01216">
    <property type="entry name" value="Azoreductase_type1"/>
    <property type="match status" value="1"/>
</dbReference>
<evidence type="ECO:0000256" key="1">
    <source>
        <dbReference type="ARBA" id="ARBA00022630"/>
    </source>
</evidence>
<evidence type="ECO:0000259" key="7">
    <source>
        <dbReference type="Pfam" id="PF02525"/>
    </source>
</evidence>
<comment type="function">
    <text evidence="6">Also exhibits azoreductase activity. Catalyzes the reductive cleavage of the azo bond in aromatic azo compounds to the corresponding amines.</text>
</comment>
<dbReference type="EC" id="1.7.1.17" evidence="6"/>
<evidence type="ECO:0000256" key="4">
    <source>
        <dbReference type="ARBA" id="ARBA00023027"/>
    </source>
</evidence>
<keyword evidence="3 6" id="KW-0560">Oxidoreductase</keyword>
<protein>
    <recommendedName>
        <fullName evidence="6">FMN dependent NADH:quinone oxidoreductase</fullName>
        <ecNumber evidence="6">1.6.5.-</ecNumber>
    </recommendedName>
    <alternativeName>
        <fullName evidence="6">Azo-dye reductase</fullName>
    </alternativeName>
    <alternativeName>
        <fullName evidence="6">FMN-dependent NADH-azo compound oxidoreductase</fullName>
    </alternativeName>
    <alternativeName>
        <fullName evidence="6">FMN-dependent NADH-azoreductase</fullName>
        <ecNumber evidence="6">1.7.1.17</ecNumber>
    </alternativeName>
</protein>
<keyword evidence="9" id="KW-1185">Reference proteome</keyword>
<evidence type="ECO:0000256" key="5">
    <source>
        <dbReference type="ARBA" id="ARBA00048542"/>
    </source>
</evidence>
<keyword evidence="1 6" id="KW-0285">Flavoprotein</keyword>
<sequence>MKILHVIATPRGEHSQTLPFSRAFLGHLAKVRPDLTVQELDLSTTTLPTIDDTIASTKYRLMQGLPVDRDAARTWPFVEALIEDFVSADLCLITTPMWNFGLPHQLKHWIDCIIQPGYTFSFEGGYPSPLVQGTSMVCITSRGSDYSPSGPMGAYDFQEPYLRAIFGFIGVTDAEFVHAQPLDHPVLREQAHADAMAAVEKLAAAPRWAG</sequence>
<dbReference type="InterPro" id="IPR029039">
    <property type="entry name" value="Flavoprotein-like_sf"/>
</dbReference>
<comment type="subunit">
    <text evidence="6">Homodimer.</text>
</comment>
<comment type="caution">
    <text evidence="8">The sequence shown here is derived from an EMBL/GenBank/DDBJ whole genome shotgun (WGS) entry which is preliminary data.</text>
</comment>
<dbReference type="Pfam" id="PF02525">
    <property type="entry name" value="Flavodoxin_2"/>
    <property type="match status" value="1"/>
</dbReference>
<comment type="cofactor">
    <cofactor evidence="6">
        <name>FMN</name>
        <dbReference type="ChEBI" id="CHEBI:58210"/>
    </cofactor>
    <text evidence="6">Binds 1 FMN per subunit.</text>
</comment>
<dbReference type="InterPro" id="IPR003680">
    <property type="entry name" value="Flavodoxin_fold"/>
</dbReference>
<evidence type="ECO:0000313" key="9">
    <source>
        <dbReference type="Proteomes" id="UP001500390"/>
    </source>
</evidence>
<evidence type="ECO:0000256" key="3">
    <source>
        <dbReference type="ARBA" id="ARBA00023002"/>
    </source>
</evidence>
<dbReference type="EC" id="1.6.5.-" evidence="6"/>
<comment type="catalytic activity">
    <reaction evidence="5">
        <text>N,N-dimethyl-1,4-phenylenediamine + anthranilate + 2 NAD(+) = 2-(4-dimethylaminophenyl)diazenylbenzoate + 2 NADH + 2 H(+)</text>
        <dbReference type="Rhea" id="RHEA:55872"/>
        <dbReference type="ChEBI" id="CHEBI:15378"/>
        <dbReference type="ChEBI" id="CHEBI:15783"/>
        <dbReference type="ChEBI" id="CHEBI:16567"/>
        <dbReference type="ChEBI" id="CHEBI:57540"/>
        <dbReference type="ChEBI" id="CHEBI:57945"/>
        <dbReference type="ChEBI" id="CHEBI:71579"/>
        <dbReference type="EC" id="1.7.1.17"/>
    </reaction>
    <physiologicalReaction direction="right-to-left" evidence="5">
        <dbReference type="Rhea" id="RHEA:55874"/>
    </physiologicalReaction>
</comment>
<evidence type="ECO:0000256" key="2">
    <source>
        <dbReference type="ARBA" id="ARBA00022643"/>
    </source>
</evidence>
<dbReference type="SUPFAM" id="SSF52218">
    <property type="entry name" value="Flavoproteins"/>
    <property type="match status" value="1"/>
</dbReference>
<name>A0ABP8JF24_9MICO</name>
<dbReference type="PANTHER" id="PTHR43741">
    <property type="entry name" value="FMN-DEPENDENT NADH-AZOREDUCTASE 1"/>
    <property type="match status" value="1"/>
</dbReference>
<evidence type="ECO:0000313" key="8">
    <source>
        <dbReference type="EMBL" id="GAA4389807.1"/>
    </source>
</evidence>
<evidence type="ECO:0000256" key="6">
    <source>
        <dbReference type="HAMAP-Rule" id="MF_01216"/>
    </source>
</evidence>
<comment type="similarity">
    <text evidence="6">Belongs to the azoreductase type 1 family.</text>
</comment>
<dbReference type="EMBL" id="BAABFX010000010">
    <property type="protein sequence ID" value="GAA4389807.1"/>
    <property type="molecule type" value="Genomic_DNA"/>
</dbReference>
<comment type="caution">
    <text evidence="6">Lacks conserved residue(s) required for the propagation of feature annotation.</text>
</comment>
<dbReference type="RefSeq" id="WP_159901587.1">
    <property type="nucleotide sequence ID" value="NZ_BAABFX010000010.1"/>
</dbReference>
<organism evidence="8 9">
    <name type="scientific">Ornithinibacter aureus</name>
    <dbReference type="NCBI Taxonomy" id="622664"/>
    <lineage>
        <taxon>Bacteria</taxon>
        <taxon>Bacillati</taxon>
        <taxon>Actinomycetota</taxon>
        <taxon>Actinomycetes</taxon>
        <taxon>Micrococcales</taxon>
        <taxon>Intrasporangiaceae</taxon>
        <taxon>Ornithinibacter</taxon>
    </lineage>
</organism>
<dbReference type="PANTHER" id="PTHR43741:SF4">
    <property type="entry name" value="FMN-DEPENDENT NADH:QUINONE OXIDOREDUCTASE"/>
    <property type="match status" value="1"/>
</dbReference>
<accession>A0ABP8JF24</accession>
<dbReference type="Gene3D" id="3.40.50.360">
    <property type="match status" value="1"/>
</dbReference>
<dbReference type="InterPro" id="IPR050104">
    <property type="entry name" value="FMN-dep_NADH:Q_OxRdtase_AzoR1"/>
</dbReference>
<comment type="function">
    <text evidence="6">Quinone reductase that provides resistance to thiol-specific stress caused by electrophilic quinones.</text>
</comment>